<dbReference type="PATRIC" id="fig|69370.6.peg.96"/>
<dbReference type="SMART" id="SM00567">
    <property type="entry name" value="EZ_HEAT"/>
    <property type="match status" value="3"/>
</dbReference>
<evidence type="ECO:0000256" key="1">
    <source>
        <dbReference type="ARBA" id="ARBA00021292"/>
    </source>
</evidence>
<protein>
    <recommendedName>
        <fullName evidence="1">D-inositol 3-phosphate glycosyltransferase</fullName>
    </recommendedName>
</protein>
<evidence type="ECO:0000313" key="6">
    <source>
        <dbReference type="Proteomes" id="UP000034098"/>
    </source>
</evidence>
<reference evidence="5 6" key="1">
    <citation type="submission" date="2015-02" db="EMBL/GenBank/DDBJ databases">
        <title>Draft genome sequences of ten Microbacterium spp. with emphasis on heavy metal contaminated environments.</title>
        <authorList>
            <person name="Corretto E."/>
        </authorList>
    </citation>
    <scope>NUCLEOTIDE SEQUENCE [LARGE SCALE GENOMIC DNA]</scope>
    <source>
        <strain evidence="5 6">DSM 8608</strain>
    </source>
</reference>
<keyword evidence="3 5" id="KW-0808">Transferase</keyword>
<dbReference type="Gene3D" id="1.25.10.10">
    <property type="entry name" value="Leucine-rich Repeat Variant"/>
    <property type="match status" value="1"/>
</dbReference>
<dbReference type="InterPro" id="IPR028098">
    <property type="entry name" value="Glyco_trans_4-like_N"/>
</dbReference>
<comment type="caution">
    <text evidence="5">The sequence shown here is derived from an EMBL/GenBank/DDBJ whole genome shotgun (WGS) entry which is preliminary data.</text>
</comment>
<organism evidence="5 6">
    <name type="scientific">Microbacterium trichothecenolyticum</name>
    <name type="common">Aureobacterium trichothecenolyticum</name>
    <dbReference type="NCBI Taxonomy" id="69370"/>
    <lineage>
        <taxon>Bacteria</taxon>
        <taxon>Bacillati</taxon>
        <taxon>Actinomycetota</taxon>
        <taxon>Actinomycetes</taxon>
        <taxon>Micrococcales</taxon>
        <taxon>Microbacteriaceae</taxon>
        <taxon>Microbacterium</taxon>
    </lineage>
</organism>
<dbReference type="InterPro" id="IPR011989">
    <property type="entry name" value="ARM-like"/>
</dbReference>
<keyword evidence="2 5" id="KW-0328">Glycosyltransferase</keyword>
<proteinExistence type="predicted"/>
<dbReference type="Pfam" id="PF13439">
    <property type="entry name" value="Glyco_transf_4"/>
    <property type="match status" value="1"/>
</dbReference>
<dbReference type="AlphaFoldDB" id="A0A0M2HLB2"/>
<dbReference type="SUPFAM" id="SSF48371">
    <property type="entry name" value="ARM repeat"/>
    <property type="match status" value="1"/>
</dbReference>
<dbReference type="Gene3D" id="3.40.50.2000">
    <property type="entry name" value="Glycogen Phosphorylase B"/>
    <property type="match status" value="2"/>
</dbReference>
<evidence type="ECO:0000313" key="5">
    <source>
        <dbReference type="EMBL" id="KJL45678.1"/>
    </source>
</evidence>
<dbReference type="RefSeq" id="WP_045296141.1">
    <property type="nucleotide sequence ID" value="NZ_JYJA01000013.1"/>
</dbReference>
<dbReference type="SUPFAM" id="SSF53756">
    <property type="entry name" value="UDP-Glycosyltransferase/glycogen phosphorylase"/>
    <property type="match status" value="1"/>
</dbReference>
<dbReference type="Pfam" id="PF13646">
    <property type="entry name" value="HEAT_2"/>
    <property type="match status" value="1"/>
</dbReference>
<dbReference type="EMBL" id="JYJA01000013">
    <property type="protein sequence ID" value="KJL45678.1"/>
    <property type="molecule type" value="Genomic_DNA"/>
</dbReference>
<feature type="domain" description="Glycosyltransferase subfamily 4-like N-terminal" evidence="4">
    <location>
        <begin position="274"/>
        <end position="476"/>
    </location>
</feature>
<evidence type="ECO:0000256" key="3">
    <source>
        <dbReference type="ARBA" id="ARBA00022679"/>
    </source>
</evidence>
<dbReference type="Pfam" id="PF13692">
    <property type="entry name" value="Glyco_trans_1_4"/>
    <property type="match status" value="1"/>
</dbReference>
<evidence type="ECO:0000259" key="4">
    <source>
        <dbReference type="Pfam" id="PF13439"/>
    </source>
</evidence>
<dbReference type="InterPro" id="IPR004155">
    <property type="entry name" value="PBS_lyase_HEAT"/>
</dbReference>
<dbReference type="PANTHER" id="PTHR45947:SF3">
    <property type="entry name" value="SULFOQUINOVOSYL TRANSFERASE SQD2"/>
    <property type="match status" value="1"/>
</dbReference>
<dbReference type="PANTHER" id="PTHR45947">
    <property type="entry name" value="SULFOQUINOVOSYL TRANSFERASE SQD2"/>
    <property type="match status" value="1"/>
</dbReference>
<accession>A0A0M2HLB2</accession>
<dbReference type="InterPro" id="IPR050194">
    <property type="entry name" value="Glycosyltransferase_grp1"/>
</dbReference>
<evidence type="ECO:0000256" key="2">
    <source>
        <dbReference type="ARBA" id="ARBA00022676"/>
    </source>
</evidence>
<dbReference type="GO" id="GO:0016757">
    <property type="term" value="F:glycosyltransferase activity"/>
    <property type="evidence" value="ECO:0007669"/>
    <property type="project" value="UniProtKB-KW"/>
</dbReference>
<dbReference type="InterPro" id="IPR016024">
    <property type="entry name" value="ARM-type_fold"/>
</dbReference>
<keyword evidence="6" id="KW-1185">Reference proteome</keyword>
<name>A0A0M2HLB2_MICTR</name>
<gene>
    <name evidence="5" type="primary">kanE</name>
    <name evidence="5" type="ORF">RS82_00092</name>
</gene>
<dbReference type="OrthoDB" id="2421289at2"/>
<sequence length="730" mass="76649">MGVQTAMDDVLDAPTIVKALLAADDLAFEAGRDPSVRTLRVLSTALAGTDDIAAIAAVHALAEMHDDEAQRQLAALLSDERPFIREHAAWALGQSLPRPEAVGRLLALVAAGGFTGMLAQHTIERWSGHASDTIAIGIEAALLGITDAAPRAALVETLGLVTQPVAARLLREVASDPAEHDAVRATAIAALGQRRDTAGLEEELGALLATGGPLAPIARLALIDLDPMPGASTAPPAFRLSLPDRTPRALTVAQLFLHADIDPALSAAGAGDNGGIATLLVRLGDALIATDDCPVTRVLTLSRGRLGQSTVDLLQLAGTPTGHLYGHIPLPDEPVASAAAWPYRVAARRGIRRILRAAVDVDVLHLRMADVGSLAAADVARELGIPTIFTVAPDPHSVIQSLQDSGALTRARFGEADLREHFWFRVRLVKELAASASHTVFFPRPNLVDEMQELVGIDMTSRSERHTVVAEGVDLAVIDRAVVQARTAAGPAATPAHNAFAELEALLGCLDADRRGLPLLVSVGRLHRVKGMASLVETWARSPLADRANLLIIGGDLENPSRDEQGELDRIAAAVPPHERARRGLILPGHRPNDVAARWMAAARFGMPRLAAVGGVYVCASLKEEFGLAVLEAMATGLVVVAPDGGGPATYVDHGDTGFLTATWDSDRLACAIAAALDRAADADEDRAVRAREVVASKFTIQAMAATLAPIYASVVAQEAELAQATRQPA</sequence>
<dbReference type="GO" id="GO:1901137">
    <property type="term" value="P:carbohydrate derivative biosynthetic process"/>
    <property type="evidence" value="ECO:0007669"/>
    <property type="project" value="UniProtKB-ARBA"/>
</dbReference>
<dbReference type="Proteomes" id="UP000034098">
    <property type="component" value="Unassembled WGS sequence"/>
</dbReference>